<evidence type="ECO:0000313" key="2">
    <source>
        <dbReference type="EMBL" id="MBR7834272.1"/>
    </source>
</evidence>
<dbReference type="Proteomes" id="UP000675781">
    <property type="component" value="Unassembled WGS sequence"/>
</dbReference>
<dbReference type="InterPro" id="IPR041485">
    <property type="entry name" value="TetR_C_36"/>
</dbReference>
<evidence type="ECO:0000259" key="1">
    <source>
        <dbReference type="Pfam" id="PF18598"/>
    </source>
</evidence>
<name>A0A941EM90_9ACTN</name>
<evidence type="ECO:0000313" key="3">
    <source>
        <dbReference type="Proteomes" id="UP000675781"/>
    </source>
</evidence>
<keyword evidence="3" id="KW-1185">Reference proteome</keyword>
<dbReference type="InterPro" id="IPR009057">
    <property type="entry name" value="Homeodomain-like_sf"/>
</dbReference>
<protein>
    <recommendedName>
        <fullName evidence="1">QsdR TetR regulatory C-terminal domain-containing protein</fullName>
    </recommendedName>
</protein>
<dbReference type="Pfam" id="PF18598">
    <property type="entry name" value="TetR_C_36"/>
    <property type="match status" value="1"/>
</dbReference>
<dbReference type="AlphaFoldDB" id="A0A941EM90"/>
<comment type="caution">
    <text evidence="2">The sequence shown here is derived from an EMBL/GenBank/DDBJ whole genome shotgun (WGS) entry which is preliminary data.</text>
</comment>
<proteinExistence type="predicted"/>
<dbReference type="RefSeq" id="WP_212528793.1">
    <property type="nucleotide sequence ID" value="NZ_JAGSOG010000053.1"/>
</dbReference>
<reference evidence="2" key="1">
    <citation type="submission" date="2021-04" db="EMBL/GenBank/DDBJ databases">
        <title>Genome based classification of Actinospica acidithermotolerans sp. nov., an actinobacterium isolated from an Indonesian hot spring.</title>
        <authorList>
            <person name="Kusuma A.B."/>
            <person name="Putra K.E."/>
            <person name="Nafisah S."/>
            <person name="Loh J."/>
            <person name="Nouioui I."/>
            <person name="Goodfellow M."/>
        </authorList>
    </citation>
    <scope>NUCLEOTIDE SEQUENCE</scope>
    <source>
        <strain evidence="2">CSCA 57</strain>
    </source>
</reference>
<gene>
    <name evidence="2" type="ORF">KDL01_13435</name>
</gene>
<accession>A0A941EM90</accession>
<feature type="domain" description="QsdR TetR regulatory C-terminal" evidence="1">
    <location>
        <begin position="87"/>
        <end position="189"/>
    </location>
</feature>
<dbReference type="SUPFAM" id="SSF46689">
    <property type="entry name" value="Homeodomain-like"/>
    <property type="match status" value="1"/>
</dbReference>
<dbReference type="Gene3D" id="1.10.357.10">
    <property type="entry name" value="Tetracycline Repressor, domain 2"/>
    <property type="match status" value="1"/>
</dbReference>
<organism evidence="2 3">
    <name type="scientific">Actinospica durhamensis</name>
    <dbReference type="NCBI Taxonomy" id="1508375"/>
    <lineage>
        <taxon>Bacteria</taxon>
        <taxon>Bacillati</taxon>
        <taxon>Actinomycetota</taxon>
        <taxon>Actinomycetes</taxon>
        <taxon>Catenulisporales</taxon>
        <taxon>Actinospicaceae</taxon>
        <taxon>Actinospica</taxon>
    </lineage>
</organism>
<sequence length="194" mass="21343">MAQPADARRGAQEAVERAAQWFAQCRRLDMQGLADELGINRATLFRRVGGREVLLARALWIETERCLAIAAERWESEKPADALHTTGSLRHFNAIVARSKGLRTLLDDEPALAMRILTDPRGPIQQGTVAAVADSLRRDVEDYGLEPIIGPDDLAYALVRIGESFLYADVLAARTPDVEKADRLQRALIEGASA</sequence>
<dbReference type="EMBL" id="JAGSOG010000053">
    <property type="protein sequence ID" value="MBR7834272.1"/>
    <property type="molecule type" value="Genomic_DNA"/>
</dbReference>